<dbReference type="InterPro" id="IPR033121">
    <property type="entry name" value="PEPTIDASE_A1"/>
</dbReference>
<dbReference type="OrthoDB" id="771136at2759"/>
<dbReference type="InterPro" id="IPR001969">
    <property type="entry name" value="Aspartic_peptidase_AS"/>
</dbReference>
<evidence type="ECO:0000256" key="2">
    <source>
        <dbReference type="ARBA" id="ARBA00022750"/>
    </source>
</evidence>
<keyword evidence="6" id="KW-1133">Transmembrane helix</keyword>
<organism evidence="9 10">
    <name type="scientific">Viridothelium virens</name>
    <name type="common">Speckled blister lichen</name>
    <name type="synonym">Trypethelium virens</name>
    <dbReference type="NCBI Taxonomy" id="1048519"/>
    <lineage>
        <taxon>Eukaryota</taxon>
        <taxon>Fungi</taxon>
        <taxon>Dikarya</taxon>
        <taxon>Ascomycota</taxon>
        <taxon>Pezizomycotina</taxon>
        <taxon>Dothideomycetes</taxon>
        <taxon>Dothideomycetes incertae sedis</taxon>
        <taxon>Trypetheliales</taxon>
        <taxon>Trypetheliaceae</taxon>
        <taxon>Viridothelium</taxon>
    </lineage>
</organism>
<feature type="domain" description="Peptidase A1" evidence="8">
    <location>
        <begin position="59"/>
        <end position="423"/>
    </location>
</feature>
<dbReference type="GO" id="GO:0006508">
    <property type="term" value="P:proteolysis"/>
    <property type="evidence" value="ECO:0007669"/>
    <property type="project" value="UniProtKB-KW"/>
</dbReference>
<dbReference type="Proteomes" id="UP000800092">
    <property type="component" value="Unassembled WGS sequence"/>
</dbReference>
<dbReference type="PRINTS" id="PR00792">
    <property type="entry name" value="PEPSIN"/>
</dbReference>
<dbReference type="Gene3D" id="2.40.70.10">
    <property type="entry name" value="Acid Proteases"/>
    <property type="match status" value="2"/>
</dbReference>
<evidence type="ECO:0000313" key="9">
    <source>
        <dbReference type="EMBL" id="KAF2235809.1"/>
    </source>
</evidence>
<dbReference type="EMBL" id="ML991789">
    <property type="protein sequence ID" value="KAF2235809.1"/>
    <property type="molecule type" value="Genomic_DNA"/>
</dbReference>
<dbReference type="Pfam" id="PF00026">
    <property type="entry name" value="Asp"/>
    <property type="match status" value="1"/>
</dbReference>
<evidence type="ECO:0000256" key="4">
    <source>
        <dbReference type="RuleBase" id="RU000454"/>
    </source>
</evidence>
<feature type="active site" evidence="3">
    <location>
        <position position="288"/>
    </location>
</feature>
<dbReference type="GO" id="GO:0004190">
    <property type="term" value="F:aspartic-type endopeptidase activity"/>
    <property type="evidence" value="ECO:0007669"/>
    <property type="project" value="UniProtKB-KW"/>
</dbReference>
<dbReference type="SUPFAM" id="SSF50630">
    <property type="entry name" value="Acid proteases"/>
    <property type="match status" value="1"/>
</dbReference>
<evidence type="ECO:0000256" key="1">
    <source>
        <dbReference type="ARBA" id="ARBA00007447"/>
    </source>
</evidence>
<accession>A0A6A6HDA9</accession>
<sequence>MYKTIPLILSLFLCSVFVDATYQINFSKHRYPSRLAARDAGTLNLPARLNDVIATGGSYFANISIGNPPQNLQVVLDSGSSDLLIVTPDMCNDRSSDNPCVGGQFDPSLSRSYSVKYPNALRALYGDGQNATGDYSIDDVSLAGATLKNALISVGSRGTLANSIMGIGPDIGVTKYLRSRRAPTTLDALVSNNITKSKLFSVWFNGNDESGSILFGGIDESKFDTKMGLVTLDMVQDAQAPQVPYFSYTVPVSGMSSSIAGRNVTYALPSSTLNSSTPTVHGLPMLMDTGSSAITLPPDIFNAINSQVGAVYAFGGYGFYCSQAWHNKTLQESTFSWTLGDSRNGTQSITYSVNFVDLIVPLYNPTTGKPRMVPNPQGDGELSLCTFLMSPILPGGVDAIMGDAGLRRMYVVYDQDNHQLSFGKPILGGAGISRDIPVPSNSSIPQIKPNITSVPYTLPNPSPSASPPRSTVIPGNSSEAADQGNGPMFALMISMFVTFVCAFALGI</sequence>
<feature type="signal peptide" evidence="7">
    <location>
        <begin position="1"/>
        <end position="20"/>
    </location>
</feature>
<gene>
    <name evidence="9" type="ORF">EV356DRAFT_531660</name>
</gene>
<feature type="active site" evidence="3">
    <location>
        <position position="77"/>
    </location>
</feature>
<keyword evidence="7" id="KW-0732">Signal</keyword>
<feature type="chain" id="PRO_5025376856" evidence="7">
    <location>
        <begin position="21"/>
        <end position="507"/>
    </location>
</feature>
<proteinExistence type="inferred from homology"/>
<feature type="transmembrane region" description="Helical" evidence="6">
    <location>
        <begin position="488"/>
        <end position="506"/>
    </location>
</feature>
<evidence type="ECO:0000256" key="5">
    <source>
        <dbReference type="SAM" id="MobiDB-lite"/>
    </source>
</evidence>
<keyword evidence="6" id="KW-0472">Membrane</keyword>
<protein>
    <submittedName>
        <fullName evidence="9">Acid protease</fullName>
    </submittedName>
</protein>
<dbReference type="PANTHER" id="PTHR47966:SF65">
    <property type="entry name" value="ASPARTIC-TYPE ENDOPEPTIDASE"/>
    <property type="match status" value="1"/>
</dbReference>
<evidence type="ECO:0000313" key="10">
    <source>
        <dbReference type="Proteomes" id="UP000800092"/>
    </source>
</evidence>
<comment type="similarity">
    <text evidence="1 4">Belongs to the peptidase A1 family.</text>
</comment>
<keyword evidence="6" id="KW-0812">Transmembrane</keyword>
<reference evidence="9" key="1">
    <citation type="journal article" date="2020" name="Stud. Mycol.">
        <title>101 Dothideomycetes genomes: a test case for predicting lifestyles and emergence of pathogens.</title>
        <authorList>
            <person name="Haridas S."/>
            <person name="Albert R."/>
            <person name="Binder M."/>
            <person name="Bloem J."/>
            <person name="Labutti K."/>
            <person name="Salamov A."/>
            <person name="Andreopoulos B."/>
            <person name="Baker S."/>
            <person name="Barry K."/>
            <person name="Bills G."/>
            <person name="Bluhm B."/>
            <person name="Cannon C."/>
            <person name="Castanera R."/>
            <person name="Culley D."/>
            <person name="Daum C."/>
            <person name="Ezra D."/>
            <person name="Gonzalez J."/>
            <person name="Henrissat B."/>
            <person name="Kuo A."/>
            <person name="Liang C."/>
            <person name="Lipzen A."/>
            <person name="Lutzoni F."/>
            <person name="Magnuson J."/>
            <person name="Mondo S."/>
            <person name="Nolan M."/>
            <person name="Ohm R."/>
            <person name="Pangilinan J."/>
            <person name="Park H.-J."/>
            <person name="Ramirez L."/>
            <person name="Alfaro M."/>
            <person name="Sun H."/>
            <person name="Tritt A."/>
            <person name="Yoshinaga Y."/>
            <person name="Zwiers L.-H."/>
            <person name="Turgeon B."/>
            <person name="Goodwin S."/>
            <person name="Spatafora J."/>
            <person name="Crous P."/>
            <person name="Grigoriev I."/>
        </authorList>
    </citation>
    <scope>NUCLEOTIDE SEQUENCE</scope>
    <source>
        <strain evidence="9">Tuck. ex Michener</strain>
    </source>
</reference>
<dbReference type="AlphaFoldDB" id="A0A6A6HDA9"/>
<name>A0A6A6HDA9_VIRVR</name>
<evidence type="ECO:0000256" key="3">
    <source>
        <dbReference type="PIRSR" id="PIRSR601461-1"/>
    </source>
</evidence>
<evidence type="ECO:0000256" key="7">
    <source>
        <dbReference type="SAM" id="SignalP"/>
    </source>
</evidence>
<keyword evidence="4" id="KW-0378">Hydrolase</keyword>
<dbReference type="PANTHER" id="PTHR47966">
    <property type="entry name" value="BETA-SITE APP-CLEAVING ENZYME, ISOFORM A-RELATED"/>
    <property type="match status" value="1"/>
</dbReference>
<feature type="region of interest" description="Disordered" evidence="5">
    <location>
        <begin position="456"/>
        <end position="479"/>
    </location>
</feature>
<keyword evidence="2 4" id="KW-0064">Aspartyl protease</keyword>
<keyword evidence="4 9" id="KW-0645">Protease</keyword>
<dbReference type="InterPro" id="IPR021109">
    <property type="entry name" value="Peptidase_aspartic_dom_sf"/>
</dbReference>
<keyword evidence="10" id="KW-1185">Reference proteome</keyword>
<dbReference type="PROSITE" id="PS51767">
    <property type="entry name" value="PEPTIDASE_A1"/>
    <property type="match status" value="1"/>
</dbReference>
<dbReference type="PROSITE" id="PS00141">
    <property type="entry name" value="ASP_PROTEASE"/>
    <property type="match status" value="1"/>
</dbReference>
<dbReference type="InterPro" id="IPR001461">
    <property type="entry name" value="Aspartic_peptidase_A1"/>
</dbReference>
<evidence type="ECO:0000256" key="6">
    <source>
        <dbReference type="SAM" id="Phobius"/>
    </source>
</evidence>
<evidence type="ECO:0000259" key="8">
    <source>
        <dbReference type="PROSITE" id="PS51767"/>
    </source>
</evidence>